<protein>
    <submittedName>
        <fullName evidence="1">Uncharacterized protein</fullName>
    </submittedName>
</protein>
<gene>
    <name evidence="1" type="ORF">JG29_08320</name>
</gene>
<dbReference type="HOGENOM" id="CLU_154500_0_0_9"/>
<dbReference type="AlphaFoldDB" id="A0A0F4KSF1"/>
<evidence type="ECO:0000313" key="1">
    <source>
        <dbReference type="EMBL" id="KJY48146.1"/>
    </source>
</evidence>
<accession>A0A0F4KSF1</accession>
<evidence type="ECO:0000313" key="2">
    <source>
        <dbReference type="Proteomes" id="UP000033695"/>
    </source>
</evidence>
<organism evidence="1 2">
    <name type="scientific">Bombilactobacillus mellis</name>
    <dbReference type="NCBI Taxonomy" id="1218508"/>
    <lineage>
        <taxon>Bacteria</taxon>
        <taxon>Bacillati</taxon>
        <taxon>Bacillota</taxon>
        <taxon>Bacilli</taxon>
        <taxon>Lactobacillales</taxon>
        <taxon>Lactobacillaceae</taxon>
        <taxon>Bombilactobacillus</taxon>
    </lineage>
</organism>
<dbReference type="EMBL" id="JXBZ01000013">
    <property type="protein sequence ID" value="KJY48146.1"/>
    <property type="molecule type" value="Genomic_DNA"/>
</dbReference>
<comment type="caution">
    <text evidence="1">The sequence shown here is derived from an EMBL/GenBank/DDBJ whole genome shotgun (WGS) entry which is preliminary data.</text>
</comment>
<dbReference type="OrthoDB" id="2143962at2"/>
<sequence>MNWWHLLHDYIKKNYENGRYNQNYNFSHSPTAVTQNCSTKTQSSDYNLGCQQAYTDYQNHHKFHLYPQTLISWLNRLFQGRLNEIAAFIKGYNDTRALILQKNS</sequence>
<keyword evidence="2" id="KW-1185">Reference proteome</keyword>
<reference evidence="1 2" key="1">
    <citation type="submission" date="2014-12" db="EMBL/GenBank/DDBJ databases">
        <title>Comparative genomics of the lactic acid bacteria isolated from the honey bee gut.</title>
        <authorList>
            <person name="Ellegaard K.M."/>
            <person name="Tamarit D."/>
            <person name="Javelind E."/>
            <person name="Olofsson T."/>
            <person name="Andersson S.G."/>
            <person name="Vasquez A."/>
        </authorList>
    </citation>
    <scope>NUCLEOTIDE SEQUENCE [LARGE SCALE GENOMIC DNA]</scope>
    <source>
        <strain evidence="1 2">Hon2</strain>
    </source>
</reference>
<dbReference type="PATRIC" id="fig|1218508.4.peg.1595"/>
<dbReference type="RefSeq" id="WP_045923462.1">
    <property type="nucleotide sequence ID" value="NZ_KQ033881.1"/>
</dbReference>
<dbReference type="Proteomes" id="UP000033695">
    <property type="component" value="Unassembled WGS sequence"/>
</dbReference>
<dbReference type="STRING" id="1218508.JG29_08320"/>
<proteinExistence type="predicted"/>
<name>A0A0F4KSF1_9LACO</name>